<feature type="transmembrane region" description="Helical" evidence="7">
    <location>
        <begin position="181"/>
        <end position="201"/>
    </location>
</feature>
<feature type="transmembrane region" description="Helical" evidence="7">
    <location>
        <begin position="83"/>
        <end position="104"/>
    </location>
</feature>
<dbReference type="GO" id="GO:0005886">
    <property type="term" value="C:plasma membrane"/>
    <property type="evidence" value="ECO:0007669"/>
    <property type="project" value="UniProtKB-SubCell"/>
</dbReference>
<dbReference type="SUPFAM" id="SSF161098">
    <property type="entry name" value="MetI-like"/>
    <property type="match status" value="1"/>
</dbReference>
<dbReference type="InterPro" id="IPR000515">
    <property type="entry name" value="MetI-like"/>
</dbReference>
<evidence type="ECO:0000256" key="2">
    <source>
        <dbReference type="ARBA" id="ARBA00022448"/>
    </source>
</evidence>
<dbReference type="EMBL" id="LYPB01000069">
    <property type="protein sequence ID" value="OAS18051.1"/>
    <property type="molecule type" value="Genomic_DNA"/>
</dbReference>
<feature type="transmembrane region" description="Helical" evidence="7">
    <location>
        <begin position="125"/>
        <end position="150"/>
    </location>
</feature>
<organism evidence="9 10">
    <name type="scientific">Paenibacillus oryzisoli</name>
    <dbReference type="NCBI Taxonomy" id="1850517"/>
    <lineage>
        <taxon>Bacteria</taxon>
        <taxon>Bacillati</taxon>
        <taxon>Bacillota</taxon>
        <taxon>Bacilli</taxon>
        <taxon>Bacillales</taxon>
        <taxon>Paenibacillaceae</taxon>
        <taxon>Paenibacillus</taxon>
    </lineage>
</organism>
<comment type="caution">
    <text evidence="9">The sequence shown here is derived from an EMBL/GenBank/DDBJ whole genome shotgun (WGS) entry which is preliminary data.</text>
</comment>
<keyword evidence="4 7" id="KW-0812">Transmembrane</keyword>
<evidence type="ECO:0000256" key="5">
    <source>
        <dbReference type="ARBA" id="ARBA00022989"/>
    </source>
</evidence>
<evidence type="ECO:0000313" key="10">
    <source>
        <dbReference type="Proteomes" id="UP000078454"/>
    </source>
</evidence>
<dbReference type="AlphaFoldDB" id="A0A198AAG6"/>
<accession>A0A198AAG6</accession>
<feature type="transmembrane region" description="Helical" evidence="7">
    <location>
        <begin position="20"/>
        <end position="37"/>
    </location>
</feature>
<keyword evidence="10" id="KW-1185">Reference proteome</keyword>
<dbReference type="GO" id="GO:0055085">
    <property type="term" value="P:transmembrane transport"/>
    <property type="evidence" value="ECO:0007669"/>
    <property type="project" value="InterPro"/>
</dbReference>
<keyword evidence="6 7" id="KW-0472">Membrane</keyword>
<evidence type="ECO:0000259" key="8">
    <source>
        <dbReference type="PROSITE" id="PS50928"/>
    </source>
</evidence>
<protein>
    <submittedName>
        <fullName evidence="9">Protein lplB</fullName>
    </submittedName>
</protein>
<dbReference type="PANTHER" id="PTHR43227">
    <property type="entry name" value="BLL4140 PROTEIN"/>
    <property type="match status" value="1"/>
</dbReference>
<feature type="domain" description="ABC transmembrane type-1" evidence="8">
    <location>
        <begin position="79"/>
        <end position="294"/>
    </location>
</feature>
<evidence type="ECO:0000256" key="7">
    <source>
        <dbReference type="RuleBase" id="RU363032"/>
    </source>
</evidence>
<dbReference type="Pfam" id="PF00528">
    <property type="entry name" value="BPD_transp_1"/>
    <property type="match status" value="1"/>
</dbReference>
<keyword evidence="3" id="KW-1003">Cell membrane</keyword>
<keyword evidence="5 7" id="KW-1133">Transmembrane helix</keyword>
<dbReference type="STRING" id="1850517.A8708_28065"/>
<evidence type="ECO:0000256" key="3">
    <source>
        <dbReference type="ARBA" id="ARBA00022475"/>
    </source>
</evidence>
<dbReference type="CDD" id="cd06261">
    <property type="entry name" value="TM_PBP2"/>
    <property type="match status" value="1"/>
</dbReference>
<comment type="similarity">
    <text evidence="7">Belongs to the binding-protein-dependent transport system permease family.</text>
</comment>
<reference evidence="9 10" key="1">
    <citation type="submission" date="2016-05" db="EMBL/GenBank/DDBJ databases">
        <title>Paenibacillus sp. 1ZS3-15 nov., isolated from the rhizosphere soil.</title>
        <authorList>
            <person name="Zhang X.X."/>
            <person name="Zhang J."/>
        </authorList>
    </citation>
    <scope>NUCLEOTIDE SEQUENCE [LARGE SCALE GENOMIC DNA]</scope>
    <source>
        <strain evidence="9 10">1ZS3-15</strain>
    </source>
</reference>
<sequence>MQQTSIPTKLWKTMTKHWDLYLMSIPGLVFLIIFRYTPMYGVVIAFKDYNIIQGVMDSPWIGLEHFRTLFAYDEFPRIIRNTLVISLMKLVFGFPAPIILAILINEMSHVFLKRTIQTITYIPHFISWVVVGGIFIDLLSPGSGIVNSFIKALGGEPIFFMADPGKFRWILVLSEIWKETGWAAIIYLAAILGINTELYQASIMDGANRFKQIWHIMIPGMRSTIIVILLLRIGHLLDAGLEQVLIMYNPAVYDVSDIIDTYVFREAFGKMEFGLTSAAGLFKSVIGCILLVCANWFARRMGEEGVY</sequence>
<name>A0A198AAG6_9BACL</name>
<comment type="subcellular location">
    <subcellularLocation>
        <location evidence="1 7">Cell membrane</location>
        <topology evidence="1 7">Multi-pass membrane protein</topology>
    </subcellularLocation>
</comment>
<feature type="transmembrane region" description="Helical" evidence="7">
    <location>
        <begin position="278"/>
        <end position="298"/>
    </location>
</feature>
<dbReference type="InterPro" id="IPR035906">
    <property type="entry name" value="MetI-like_sf"/>
</dbReference>
<dbReference type="Gene3D" id="1.10.3720.10">
    <property type="entry name" value="MetI-like"/>
    <property type="match status" value="1"/>
</dbReference>
<gene>
    <name evidence="9" type="ORF">A8708_28065</name>
</gene>
<dbReference type="PANTHER" id="PTHR43227:SF11">
    <property type="entry name" value="BLL4140 PROTEIN"/>
    <property type="match status" value="1"/>
</dbReference>
<dbReference type="Proteomes" id="UP000078454">
    <property type="component" value="Unassembled WGS sequence"/>
</dbReference>
<dbReference type="InterPro" id="IPR050809">
    <property type="entry name" value="UgpAE/MalFG_permease"/>
</dbReference>
<evidence type="ECO:0000313" key="9">
    <source>
        <dbReference type="EMBL" id="OAS18051.1"/>
    </source>
</evidence>
<evidence type="ECO:0000256" key="4">
    <source>
        <dbReference type="ARBA" id="ARBA00022692"/>
    </source>
</evidence>
<proteinExistence type="inferred from homology"/>
<dbReference type="OrthoDB" id="9785836at2"/>
<evidence type="ECO:0000256" key="6">
    <source>
        <dbReference type="ARBA" id="ARBA00023136"/>
    </source>
</evidence>
<evidence type="ECO:0000256" key="1">
    <source>
        <dbReference type="ARBA" id="ARBA00004651"/>
    </source>
</evidence>
<dbReference type="PROSITE" id="PS50928">
    <property type="entry name" value="ABC_TM1"/>
    <property type="match status" value="1"/>
</dbReference>
<keyword evidence="2 7" id="KW-0813">Transport</keyword>